<dbReference type="PANTHER" id="PTHR44307:SF2">
    <property type="entry name" value="PHOSPHOETHANOLAMINE METHYLTRANSFERASE ISOFORM X1"/>
    <property type="match status" value="1"/>
</dbReference>
<dbReference type="SUPFAM" id="SSF53335">
    <property type="entry name" value="S-adenosyl-L-methionine-dependent methyltransferases"/>
    <property type="match status" value="1"/>
</dbReference>
<dbReference type="InterPro" id="IPR029063">
    <property type="entry name" value="SAM-dependent_MTases_sf"/>
</dbReference>
<dbReference type="PANTHER" id="PTHR44307">
    <property type="entry name" value="PHOSPHOETHANOLAMINE METHYLTRANSFERASE"/>
    <property type="match status" value="1"/>
</dbReference>
<name>A0A3D9HH57_9PROT</name>
<dbReference type="InterPro" id="IPR025714">
    <property type="entry name" value="Methyltranfer_dom"/>
</dbReference>
<evidence type="ECO:0000313" key="7">
    <source>
        <dbReference type="Proteomes" id="UP000256845"/>
    </source>
</evidence>
<dbReference type="EMBL" id="QRDW01000007">
    <property type="protein sequence ID" value="RED48591.1"/>
    <property type="molecule type" value="Genomic_DNA"/>
</dbReference>
<protein>
    <submittedName>
        <fullName evidence="6">Methyltransferase family protein</fullName>
    </submittedName>
</protein>
<proteinExistence type="predicted"/>
<dbReference type="GO" id="GO:0032259">
    <property type="term" value="P:methylation"/>
    <property type="evidence" value="ECO:0007669"/>
    <property type="project" value="UniProtKB-KW"/>
</dbReference>
<keyword evidence="7" id="KW-1185">Reference proteome</keyword>
<evidence type="ECO:0000259" key="5">
    <source>
        <dbReference type="Pfam" id="PF13847"/>
    </source>
</evidence>
<reference evidence="6 7" key="1">
    <citation type="submission" date="2018-07" db="EMBL/GenBank/DDBJ databases">
        <title>Genomic Encyclopedia of Type Strains, Phase III (KMG-III): the genomes of soil and plant-associated and newly described type strains.</title>
        <authorList>
            <person name="Whitman W."/>
        </authorList>
    </citation>
    <scope>NUCLEOTIDE SEQUENCE [LARGE SCALE GENOMIC DNA]</scope>
    <source>
        <strain evidence="6 7">CECT 8488</strain>
    </source>
</reference>
<comment type="pathway">
    <text evidence="1">Lipid metabolism.</text>
</comment>
<dbReference type="Gene3D" id="3.40.50.150">
    <property type="entry name" value="Vaccinia Virus protein VP39"/>
    <property type="match status" value="1"/>
</dbReference>
<evidence type="ECO:0000313" key="6">
    <source>
        <dbReference type="EMBL" id="RED48591.1"/>
    </source>
</evidence>
<keyword evidence="2 6" id="KW-0489">Methyltransferase</keyword>
<gene>
    <name evidence="6" type="ORF">DFP90_10795</name>
</gene>
<evidence type="ECO:0000256" key="2">
    <source>
        <dbReference type="ARBA" id="ARBA00022603"/>
    </source>
</evidence>
<evidence type="ECO:0000256" key="1">
    <source>
        <dbReference type="ARBA" id="ARBA00005189"/>
    </source>
</evidence>
<feature type="domain" description="Methyltransferase" evidence="5">
    <location>
        <begin position="110"/>
        <end position="227"/>
    </location>
</feature>
<sequence>MLKLFKKKGDDDPAGDAPYIPFKKRFVAWWEGRDPEMALLADEDLDQADASTASGPKAALKTEETLADQSWPETRLAVCRLLWGGENQEEVVQPGGTEYTLTLAKPMALNEKKTVLDLASGLGGGTRRLSKEFNLWITGLEMDPGLAEHASKLSEQHGLSKRAPIGIYDPDKLELPDKKYHAILAREVFYAMKNKRAILDTVFNALKPAGDLVFTDFVLKTSDSEDNKAVETWIKSVPGSARPWTMADYKKRIMELSMDLHIFEDKTEEYRHMVLEGWGIFVASLKKDDMKSEFVDHLLAEGQRWLWLMRALESGELRYLRTHATRGRETI</sequence>
<dbReference type="OrthoDB" id="9765084at2"/>
<keyword evidence="3 6" id="KW-0808">Transferase</keyword>
<dbReference type="CDD" id="cd02440">
    <property type="entry name" value="AdoMet_MTases"/>
    <property type="match status" value="1"/>
</dbReference>
<dbReference type="Proteomes" id="UP000256845">
    <property type="component" value="Unassembled WGS sequence"/>
</dbReference>
<comment type="pathway">
    <text evidence="4">Phospholipid metabolism.</text>
</comment>
<organism evidence="6 7">
    <name type="scientific">Aestuariispira insulae</name>
    <dbReference type="NCBI Taxonomy" id="1461337"/>
    <lineage>
        <taxon>Bacteria</taxon>
        <taxon>Pseudomonadati</taxon>
        <taxon>Pseudomonadota</taxon>
        <taxon>Alphaproteobacteria</taxon>
        <taxon>Rhodospirillales</taxon>
        <taxon>Kiloniellaceae</taxon>
        <taxon>Aestuariispira</taxon>
    </lineage>
</organism>
<accession>A0A3D9HH57</accession>
<dbReference type="GO" id="GO:0008168">
    <property type="term" value="F:methyltransferase activity"/>
    <property type="evidence" value="ECO:0007669"/>
    <property type="project" value="UniProtKB-KW"/>
</dbReference>
<evidence type="ECO:0000256" key="3">
    <source>
        <dbReference type="ARBA" id="ARBA00022679"/>
    </source>
</evidence>
<dbReference type="Pfam" id="PF13847">
    <property type="entry name" value="Methyltransf_31"/>
    <property type="match status" value="1"/>
</dbReference>
<evidence type="ECO:0000256" key="4">
    <source>
        <dbReference type="ARBA" id="ARBA00025707"/>
    </source>
</evidence>
<comment type="caution">
    <text evidence="6">The sequence shown here is derived from an EMBL/GenBank/DDBJ whole genome shotgun (WGS) entry which is preliminary data.</text>
</comment>
<dbReference type="AlphaFoldDB" id="A0A3D9HH57"/>
<dbReference type="RefSeq" id="WP_115937537.1">
    <property type="nucleotide sequence ID" value="NZ_QRDW01000007.1"/>
</dbReference>